<comment type="caution">
    <text evidence="2">The sequence shown here is derived from an EMBL/GenBank/DDBJ whole genome shotgun (WGS) entry which is preliminary data.</text>
</comment>
<dbReference type="InterPro" id="IPR036388">
    <property type="entry name" value="WH-like_DNA-bd_sf"/>
</dbReference>
<name>A0ABW2HBD5_9MICO</name>
<dbReference type="PRINTS" id="PR00598">
    <property type="entry name" value="HTHMARR"/>
</dbReference>
<dbReference type="Pfam" id="PF12802">
    <property type="entry name" value="MarR_2"/>
    <property type="match status" value="1"/>
</dbReference>
<dbReference type="InterPro" id="IPR036390">
    <property type="entry name" value="WH_DNA-bd_sf"/>
</dbReference>
<evidence type="ECO:0000259" key="1">
    <source>
        <dbReference type="PROSITE" id="PS50995"/>
    </source>
</evidence>
<dbReference type="PANTHER" id="PTHR33164:SF43">
    <property type="entry name" value="HTH-TYPE TRANSCRIPTIONAL REPRESSOR YETL"/>
    <property type="match status" value="1"/>
</dbReference>
<accession>A0ABW2HBD5</accession>
<organism evidence="2 3">
    <name type="scientific">Microbacterium fluvii</name>
    <dbReference type="NCBI Taxonomy" id="415215"/>
    <lineage>
        <taxon>Bacteria</taxon>
        <taxon>Bacillati</taxon>
        <taxon>Actinomycetota</taxon>
        <taxon>Actinomycetes</taxon>
        <taxon>Micrococcales</taxon>
        <taxon>Microbacteriaceae</taxon>
        <taxon>Microbacterium</taxon>
    </lineage>
</organism>
<proteinExistence type="predicted"/>
<dbReference type="RefSeq" id="WP_262873479.1">
    <property type="nucleotide sequence ID" value="NZ_BAABKW010000002.1"/>
</dbReference>
<protein>
    <submittedName>
        <fullName evidence="2">MarR family winged helix-turn-helix transcriptional regulator</fullName>
    </submittedName>
</protein>
<dbReference type="InterPro" id="IPR000835">
    <property type="entry name" value="HTH_MarR-typ"/>
</dbReference>
<dbReference type="SUPFAM" id="SSF46785">
    <property type="entry name" value="Winged helix' DNA-binding domain"/>
    <property type="match status" value="1"/>
</dbReference>
<dbReference type="PANTHER" id="PTHR33164">
    <property type="entry name" value="TRANSCRIPTIONAL REGULATOR, MARR FAMILY"/>
    <property type="match status" value="1"/>
</dbReference>
<evidence type="ECO:0000313" key="2">
    <source>
        <dbReference type="EMBL" id="MFC7268589.1"/>
    </source>
</evidence>
<dbReference type="Gene3D" id="1.10.10.10">
    <property type="entry name" value="Winged helix-like DNA-binding domain superfamily/Winged helix DNA-binding domain"/>
    <property type="match status" value="1"/>
</dbReference>
<dbReference type="SMART" id="SM00347">
    <property type="entry name" value="HTH_MARR"/>
    <property type="match status" value="1"/>
</dbReference>
<dbReference type="PROSITE" id="PS50995">
    <property type="entry name" value="HTH_MARR_2"/>
    <property type="match status" value="1"/>
</dbReference>
<dbReference type="EMBL" id="JBHTBE010000001">
    <property type="protein sequence ID" value="MFC7268589.1"/>
    <property type="molecule type" value="Genomic_DNA"/>
</dbReference>
<gene>
    <name evidence="2" type="ORF">ACFQRL_06440</name>
</gene>
<reference evidence="3" key="1">
    <citation type="journal article" date="2019" name="Int. J. Syst. Evol. Microbiol.">
        <title>The Global Catalogue of Microorganisms (GCM) 10K type strain sequencing project: providing services to taxonomists for standard genome sequencing and annotation.</title>
        <authorList>
            <consortium name="The Broad Institute Genomics Platform"/>
            <consortium name="The Broad Institute Genome Sequencing Center for Infectious Disease"/>
            <person name="Wu L."/>
            <person name="Ma J."/>
        </authorList>
    </citation>
    <scope>NUCLEOTIDE SEQUENCE [LARGE SCALE GENOMIC DNA]</scope>
    <source>
        <strain evidence="3">CGMCC 1.15772</strain>
    </source>
</reference>
<dbReference type="InterPro" id="IPR039422">
    <property type="entry name" value="MarR/SlyA-like"/>
</dbReference>
<evidence type="ECO:0000313" key="3">
    <source>
        <dbReference type="Proteomes" id="UP001596507"/>
    </source>
</evidence>
<feature type="domain" description="HTH marR-type" evidence="1">
    <location>
        <begin position="11"/>
        <end position="151"/>
    </location>
</feature>
<keyword evidence="3" id="KW-1185">Reference proteome</keyword>
<sequence>MSDRWVPATPQEQSAMDVLAGVRAFSDAMERMHSGMKGDMDMNATDVAALRLMIMREQQGRAVSPHEVAKHLRISTASTTKLLDRLTASGHLRRQPHPLDRRARIVVLTDEARTAFYRHFGARLGAMRGVVMQYDEQELDVIARFLSEMGTAMDPDV</sequence>
<dbReference type="Proteomes" id="UP001596507">
    <property type="component" value="Unassembled WGS sequence"/>
</dbReference>